<dbReference type="InterPro" id="IPR018710">
    <property type="entry name" value="DUF2232"/>
</dbReference>
<organism evidence="2 3">
    <name type="scientific">Thomasclavelia spiroformis DSM 1552</name>
    <dbReference type="NCBI Taxonomy" id="428126"/>
    <lineage>
        <taxon>Bacteria</taxon>
        <taxon>Bacillati</taxon>
        <taxon>Bacillota</taxon>
        <taxon>Erysipelotrichia</taxon>
        <taxon>Erysipelotrichales</taxon>
        <taxon>Coprobacillaceae</taxon>
        <taxon>Thomasclavelia</taxon>
    </lineage>
</organism>
<feature type="transmembrane region" description="Helical" evidence="1">
    <location>
        <begin position="170"/>
        <end position="191"/>
    </location>
</feature>
<name>B1C583_9FIRM</name>
<keyword evidence="3" id="KW-1185">Reference proteome</keyword>
<evidence type="ECO:0000256" key="1">
    <source>
        <dbReference type="SAM" id="Phobius"/>
    </source>
</evidence>
<dbReference type="AlphaFoldDB" id="B1C583"/>
<feature type="transmembrane region" description="Helical" evidence="1">
    <location>
        <begin position="119"/>
        <end position="142"/>
    </location>
</feature>
<dbReference type="Pfam" id="PF09991">
    <property type="entry name" value="DUF2232"/>
    <property type="match status" value="1"/>
</dbReference>
<feature type="transmembrane region" description="Helical" evidence="1">
    <location>
        <begin position="76"/>
        <end position="107"/>
    </location>
</feature>
<evidence type="ECO:0008006" key="4">
    <source>
        <dbReference type="Google" id="ProtNLM"/>
    </source>
</evidence>
<dbReference type="Proteomes" id="UP000004910">
    <property type="component" value="Unassembled WGS sequence"/>
</dbReference>
<proteinExistence type="predicted"/>
<gene>
    <name evidence="2" type="ORF">CLOSPI_02252</name>
</gene>
<dbReference type="eggNOG" id="ENOG5033PT4">
    <property type="taxonomic scope" value="Bacteria"/>
</dbReference>
<dbReference type="HOGENOM" id="CLU_1438859_0_0_9"/>
<evidence type="ECO:0000313" key="3">
    <source>
        <dbReference type="Proteomes" id="UP000004910"/>
    </source>
</evidence>
<keyword evidence="1" id="KW-0472">Membrane</keyword>
<accession>B1C583</accession>
<dbReference type="STRING" id="428126.CLOSPI_02252"/>
<protein>
    <recommendedName>
        <fullName evidence="4">DUF2232 domain-containing protein</fullName>
    </recommendedName>
</protein>
<sequence>MLLFDKCLLFYGGNMSGNKVKIMSQGAMLASLFGVLGLINIYTGSIFDIIFSYIMVLALAYYAYLYDYKAALSVLVVTFVVLFLVGEMFFALYASITLILGVFYGYCLHNNKSKRFSKYGLIVVSALKNFIIFFLMGGLLGIDVYKEGLEIYRDIMNVIPWLKNIVTPEIGFALLWIFMFVCESYVIRSYFDIIIGKLSKRNKC</sequence>
<feature type="transmembrane region" description="Helical" evidence="1">
    <location>
        <begin position="46"/>
        <end position="64"/>
    </location>
</feature>
<reference evidence="2" key="2">
    <citation type="submission" date="2014-06" db="EMBL/GenBank/DDBJ databases">
        <title>Draft genome sequence of Clostridium spiroforme (DSM 1552).</title>
        <authorList>
            <person name="Sudarsanam P."/>
            <person name="Ley R."/>
            <person name="Guruge J."/>
            <person name="Turnbaugh P.J."/>
            <person name="Mahowald M."/>
            <person name="Liep D."/>
            <person name="Gordon J."/>
        </authorList>
    </citation>
    <scope>NUCLEOTIDE SEQUENCE</scope>
    <source>
        <strain evidence="2">DSM 1552</strain>
    </source>
</reference>
<reference evidence="2" key="1">
    <citation type="submission" date="2008-02" db="EMBL/GenBank/DDBJ databases">
        <authorList>
            <person name="Fulton L."/>
            <person name="Clifton S."/>
            <person name="Fulton B."/>
            <person name="Xu J."/>
            <person name="Minx P."/>
            <person name="Pepin K.H."/>
            <person name="Johnson M."/>
            <person name="Thiruvilangam P."/>
            <person name="Bhonagiri V."/>
            <person name="Nash W.E."/>
            <person name="Mardis E.R."/>
            <person name="Wilson R.K."/>
        </authorList>
    </citation>
    <scope>NUCLEOTIDE SEQUENCE [LARGE SCALE GENOMIC DNA]</scope>
    <source>
        <strain evidence="2">DSM 1552</strain>
    </source>
</reference>
<keyword evidence="1" id="KW-0812">Transmembrane</keyword>
<feature type="transmembrane region" description="Helical" evidence="1">
    <location>
        <begin position="20"/>
        <end position="39"/>
    </location>
</feature>
<comment type="caution">
    <text evidence="2">The sequence shown here is derived from an EMBL/GenBank/DDBJ whole genome shotgun (WGS) entry which is preliminary data.</text>
</comment>
<evidence type="ECO:0000313" key="2">
    <source>
        <dbReference type="EMBL" id="EDS73827.1"/>
    </source>
</evidence>
<dbReference type="EMBL" id="ABIK02000015">
    <property type="protein sequence ID" value="EDS73827.1"/>
    <property type="molecule type" value="Genomic_DNA"/>
</dbReference>
<keyword evidence="1" id="KW-1133">Transmembrane helix</keyword>